<keyword evidence="2" id="KW-0808">Transferase</keyword>
<evidence type="ECO:0000313" key="4">
    <source>
        <dbReference type="EMBL" id="SFN44407.1"/>
    </source>
</evidence>
<dbReference type="GO" id="GO:0009229">
    <property type="term" value="P:thiamine diphosphate biosynthetic process"/>
    <property type="evidence" value="ECO:0007669"/>
    <property type="project" value="UniProtKB-UniRule"/>
</dbReference>
<keyword evidence="2" id="KW-0067">ATP-binding</keyword>
<name>A0A1I4Z2H9_9GAMM</name>
<keyword evidence="1 2" id="KW-0784">Thiamine biosynthesis</keyword>
<keyword evidence="2" id="KW-0460">Magnesium</keyword>
<protein>
    <recommendedName>
        <fullName evidence="2">Thiamine-monophosphate kinase</fullName>
        <shortName evidence="2">TMP kinase</shortName>
        <shortName evidence="2">Thiamine-phosphate kinase</shortName>
        <ecNumber evidence="2">2.7.4.16</ecNumber>
    </recommendedName>
</protein>
<feature type="binding site" evidence="2">
    <location>
        <position position="209"/>
    </location>
    <ligand>
        <name>Mg(2+)</name>
        <dbReference type="ChEBI" id="CHEBI:18420"/>
        <label>3</label>
    </ligand>
</feature>
<dbReference type="InterPro" id="IPR006283">
    <property type="entry name" value="ThiL-like"/>
</dbReference>
<evidence type="ECO:0000256" key="2">
    <source>
        <dbReference type="HAMAP-Rule" id="MF_02128"/>
    </source>
</evidence>
<feature type="binding site" evidence="2">
    <location>
        <begin position="121"/>
        <end position="122"/>
    </location>
    <ligand>
        <name>ATP</name>
        <dbReference type="ChEBI" id="CHEBI:30616"/>
    </ligand>
</feature>
<gene>
    <name evidence="2" type="primary">thiL</name>
    <name evidence="4" type="ORF">SAMN04487961_3112</name>
</gene>
<feature type="domain" description="PurM-like N-terminal" evidence="3">
    <location>
        <begin position="28"/>
        <end position="138"/>
    </location>
</feature>
<feature type="binding site" evidence="2">
    <location>
        <position position="212"/>
    </location>
    <ligand>
        <name>Mg(2+)</name>
        <dbReference type="ChEBI" id="CHEBI:18420"/>
        <label>5</label>
    </ligand>
</feature>
<feature type="binding site" evidence="2">
    <location>
        <position position="146"/>
    </location>
    <ligand>
        <name>ATP</name>
        <dbReference type="ChEBI" id="CHEBI:30616"/>
    </ligand>
</feature>
<dbReference type="NCBIfam" id="TIGR01379">
    <property type="entry name" value="thiL"/>
    <property type="match status" value="1"/>
</dbReference>
<dbReference type="Gene3D" id="3.30.1330.10">
    <property type="entry name" value="PurM-like, N-terminal domain"/>
    <property type="match status" value="1"/>
</dbReference>
<comment type="miscellaneous">
    <text evidence="2">Reaction mechanism of ThiL seems to utilize a direct, inline transfer of the gamma-phosphate of ATP to TMP rather than a phosphorylated enzyme intermediate.</text>
</comment>
<comment type="caution">
    <text evidence="2">Lacks conserved residue(s) required for the propagation of feature annotation.</text>
</comment>
<feature type="binding site" evidence="2">
    <location>
        <position position="47"/>
    </location>
    <ligand>
        <name>Mg(2+)</name>
        <dbReference type="ChEBI" id="CHEBI:18420"/>
        <label>2</label>
    </ligand>
</feature>
<dbReference type="HAMAP" id="MF_02128">
    <property type="entry name" value="TMP_kinase"/>
    <property type="match status" value="1"/>
</dbReference>
<keyword evidence="2" id="KW-0547">Nucleotide-binding</keyword>
<evidence type="ECO:0000256" key="1">
    <source>
        <dbReference type="ARBA" id="ARBA00022977"/>
    </source>
</evidence>
<accession>A0A1I4Z2H9</accession>
<keyword evidence="5" id="KW-1185">Reference proteome</keyword>
<comment type="catalytic activity">
    <reaction evidence="2">
        <text>thiamine phosphate + ATP = thiamine diphosphate + ADP</text>
        <dbReference type="Rhea" id="RHEA:15913"/>
        <dbReference type="ChEBI" id="CHEBI:30616"/>
        <dbReference type="ChEBI" id="CHEBI:37575"/>
        <dbReference type="ChEBI" id="CHEBI:58937"/>
        <dbReference type="ChEBI" id="CHEBI:456216"/>
        <dbReference type="EC" id="2.7.4.16"/>
    </reaction>
</comment>
<feature type="binding site" evidence="2">
    <location>
        <position position="310"/>
    </location>
    <ligand>
        <name>substrate</name>
    </ligand>
</feature>
<evidence type="ECO:0000259" key="3">
    <source>
        <dbReference type="Pfam" id="PF00586"/>
    </source>
</evidence>
<dbReference type="GO" id="GO:0009030">
    <property type="term" value="F:thiamine-phosphate kinase activity"/>
    <property type="evidence" value="ECO:0007669"/>
    <property type="project" value="UniProtKB-UniRule"/>
</dbReference>
<feature type="binding site" evidence="2">
    <location>
        <position position="30"/>
    </location>
    <ligand>
        <name>Mg(2+)</name>
        <dbReference type="ChEBI" id="CHEBI:18420"/>
        <label>3</label>
    </ligand>
</feature>
<dbReference type="GO" id="GO:0005524">
    <property type="term" value="F:ATP binding"/>
    <property type="evidence" value="ECO:0007669"/>
    <property type="project" value="UniProtKB-UniRule"/>
</dbReference>
<dbReference type="InterPro" id="IPR036676">
    <property type="entry name" value="PurM-like_C_sf"/>
</dbReference>
<comment type="function">
    <text evidence="2">Catalyzes the ATP-dependent phosphorylation of thiamine-monophosphate (TMP) to form thiamine-pyrophosphate (TPP), the active form of vitamin B1.</text>
</comment>
<dbReference type="UniPathway" id="UPA00060">
    <property type="reaction ID" value="UER00142"/>
</dbReference>
<feature type="binding site" evidence="2">
    <location>
        <position position="122"/>
    </location>
    <ligand>
        <name>Mg(2+)</name>
        <dbReference type="ChEBI" id="CHEBI:18420"/>
        <label>1</label>
    </ligand>
</feature>
<feature type="binding site" evidence="2">
    <location>
        <position position="75"/>
    </location>
    <ligand>
        <name>Mg(2+)</name>
        <dbReference type="ChEBI" id="CHEBI:18420"/>
        <label>2</label>
    </ligand>
</feature>
<evidence type="ECO:0000313" key="5">
    <source>
        <dbReference type="Proteomes" id="UP000199339"/>
    </source>
</evidence>
<dbReference type="PANTHER" id="PTHR30270:SF0">
    <property type="entry name" value="THIAMINE-MONOPHOSPHATE KINASE"/>
    <property type="match status" value="1"/>
</dbReference>
<sequence>MGEFDLIRRYFLPVAEQQGHPDLLLALGDDCAIQRVPADQDLVFSVDTQVEGVHFPRDYQPEYTAWRALAAAASDLAAMGATPVCFTLALTLPEANESWLEGFGRGLAQAASRFGLALAGGDTTRGPLTISIQVHGTVPKGQGLMRSGAKVNDLVAVSGTLGDAGAALDYLDVPEPDDDERALLERYHHPLPRLELGLALRGFASACIDISDGLRADLGHILERSGVGATLNTSLLPLSGPLTRCTGERAPRLALSSGDDYELCVTVSEERWASLPEGIKNQLTVIGRIDGGEGIRFDGGAVANSGPQGFDHFGSNS</sequence>
<dbReference type="InterPro" id="IPR036921">
    <property type="entry name" value="PurM-like_N_sf"/>
</dbReference>
<dbReference type="GO" id="GO:0000287">
    <property type="term" value="F:magnesium ion binding"/>
    <property type="evidence" value="ECO:0007669"/>
    <property type="project" value="UniProtKB-UniRule"/>
</dbReference>
<dbReference type="Proteomes" id="UP000199339">
    <property type="component" value="Unassembled WGS sequence"/>
</dbReference>
<keyword evidence="2" id="KW-0479">Metal-binding</keyword>
<feature type="binding site" evidence="2">
    <location>
        <position position="259"/>
    </location>
    <ligand>
        <name>substrate</name>
    </ligand>
</feature>
<feature type="binding site" evidence="2">
    <location>
        <position position="75"/>
    </location>
    <ligand>
        <name>Mg(2+)</name>
        <dbReference type="ChEBI" id="CHEBI:18420"/>
        <label>3</label>
    </ligand>
</feature>
<dbReference type="PIRSF" id="PIRSF005303">
    <property type="entry name" value="Thiam_monoph_kin"/>
    <property type="match status" value="1"/>
</dbReference>
<feature type="binding site" evidence="2">
    <location>
        <position position="45"/>
    </location>
    <ligand>
        <name>Mg(2+)</name>
        <dbReference type="ChEBI" id="CHEBI:18420"/>
        <label>4</label>
    </ligand>
</feature>
<dbReference type="Pfam" id="PF00586">
    <property type="entry name" value="AIRS"/>
    <property type="match status" value="1"/>
</dbReference>
<reference evidence="5" key="1">
    <citation type="submission" date="2016-10" db="EMBL/GenBank/DDBJ databases">
        <authorList>
            <person name="Varghese N."/>
            <person name="Submissions S."/>
        </authorList>
    </citation>
    <scope>NUCLEOTIDE SEQUENCE [LARGE SCALE GENOMIC DNA]</scope>
    <source>
        <strain evidence="5">CGMCC 1.6775</strain>
    </source>
</reference>
<feature type="binding site" evidence="2">
    <location>
        <position position="211"/>
    </location>
    <ligand>
        <name>ATP</name>
        <dbReference type="ChEBI" id="CHEBI:30616"/>
    </ligand>
</feature>
<dbReference type="EC" id="2.7.4.16" evidence="2"/>
<dbReference type="SUPFAM" id="SSF55326">
    <property type="entry name" value="PurM N-terminal domain-like"/>
    <property type="match status" value="1"/>
</dbReference>
<dbReference type="AlphaFoldDB" id="A0A1I4Z2H9"/>
<dbReference type="EMBL" id="FOUR01000008">
    <property type="protein sequence ID" value="SFN44407.1"/>
    <property type="molecule type" value="Genomic_DNA"/>
</dbReference>
<dbReference type="PANTHER" id="PTHR30270">
    <property type="entry name" value="THIAMINE-MONOPHOSPHATE KINASE"/>
    <property type="match status" value="1"/>
</dbReference>
<dbReference type="RefSeq" id="WP_092005712.1">
    <property type="nucleotide sequence ID" value="NZ_FOUR01000008.1"/>
</dbReference>
<proteinExistence type="inferred from homology"/>
<feature type="binding site" evidence="2">
    <location>
        <position position="30"/>
    </location>
    <ligand>
        <name>Mg(2+)</name>
        <dbReference type="ChEBI" id="CHEBI:18420"/>
        <label>4</label>
    </ligand>
</feature>
<comment type="similarity">
    <text evidence="2">Belongs to the thiamine-monophosphate kinase family.</text>
</comment>
<dbReference type="OrthoDB" id="9802811at2"/>
<dbReference type="Gene3D" id="3.90.650.10">
    <property type="entry name" value="PurM-like C-terminal domain"/>
    <property type="match status" value="1"/>
</dbReference>
<dbReference type="SUPFAM" id="SSF56042">
    <property type="entry name" value="PurM C-terminal domain-like"/>
    <property type="match status" value="1"/>
</dbReference>
<feature type="binding site" evidence="2">
    <location>
        <position position="54"/>
    </location>
    <ligand>
        <name>substrate</name>
    </ligand>
</feature>
<keyword evidence="2 4" id="KW-0418">Kinase</keyword>
<feature type="binding site" evidence="2">
    <location>
        <position position="75"/>
    </location>
    <ligand>
        <name>Mg(2+)</name>
        <dbReference type="ChEBI" id="CHEBI:18420"/>
        <label>4</label>
    </ligand>
</feature>
<comment type="pathway">
    <text evidence="2">Cofactor biosynthesis; thiamine diphosphate biosynthesis; thiamine diphosphate from thiamine phosphate: step 1/1.</text>
</comment>
<dbReference type="CDD" id="cd02194">
    <property type="entry name" value="ThiL"/>
    <property type="match status" value="1"/>
</dbReference>
<dbReference type="InterPro" id="IPR016188">
    <property type="entry name" value="PurM-like_N"/>
</dbReference>
<dbReference type="GO" id="GO:0009228">
    <property type="term" value="P:thiamine biosynthetic process"/>
    <property type="evidence" value="ECO:0007669"/>
    <property type="project" value="UniProtKB-KW"/>
</dbReference>
<organism evidence="4 5">
    <name type="scientific">Marinobacter pelagius</name>
    <dbReference type="NCBI Taxonomy" id="379482"/>
    <lineage>
        <taxon>Bacteria</taxon>
        <taxon>Pseudomonadati</taxon>
        <taxon>Pseudomonadota</taxon>
        <taxon>Gammaproteobacteria</taxon>
        <taxon>Pseudomonadales</taxon>
        <taxon>Marinobacteraceae</taxon>
        <taxon>Marinobacter</taxon>
    </lineage>
</organism>
<feature type="binding site" evidence="2">
    <location>
        <position position="47"/>
    </location>
    <ligand>
        <name>Mg(2+)</name>
        <dbReference type="ChEBI" id="CHEBI:18420"/>
        <label>1</label>
    </ligand>
</feature>